<evidence type="ECO:0000313" key="7">
    <source>
        <dbReference type="EMBL" id="SHJ95246.1"/>
    </source>
</evidence>
<keyword evidence="2" id="KW-1003">Cell membrane</keyword>
<feature type="transmembrane region" description="Helical" evidence="6">
    <location>
        <begin position="171"/>
        <end position="190"/>
    </location>
</feature>
<keyword evidence="5 6" id="KW-0472">Membrane</keyword>
<dbReference type="STRING" id="1121393.SAMN02745216_02590"/>
<evidence type="ECO:0000256" key="6">
    <source>
        <dbReference type="SAM" id="Phobius"/>
    </source>
</evidence>
<dbReference type="GO" id="GO:0005886">
    <property type="term" value="C:plasma membrane"/>
    <property type="evidence" value="ECO:0007669"/>
    <property type="project" value="UniProtKB-SubCell"/>
</dbReference>
<feature type="transmembrane region" description="Helical" evidence="6">
    <location>
        <begin position="21"/>
        <end position="39"/>
    </location>
</feature>
<dbReference type="OrthoDB" id="9780757at2"/>
<dbReference type="AlphaFoldDB" id="A0A1M6NHX9"/>
<organism evidence="7 8">
    <name type="scientific">Desulfatibacillum alkenivorans DSM 16219</name>
    <dbReference type="NCBI Taxonomy" id="1121393"/>
    <lineage>
        <taxon>Bacteria</taxon>
        <taxon>Pseudomonadati</taxon>
        <taxon>Thermodesulfobacteriota</taxon>
        <taxon>Desulfobacteria</taxon>
        <taxon>Desulfobacterales</taxon>
        <taxon>Desulfatibacillaceae</taxon>
        <taxon>Desulfatibacillum</taxon>
    </lineage>
</organism>
<evidence type="ECO:0000256" key="1">
    <source>
        <dbReference type="ARBA" id="ARBA00004651"/>
    </source>
</evidence>
<dbReference type="RefSeq" id="WP_073476443.1">
    <property type="nucleotide sequence ID" value="NZ_FQZU01000015.1"/>
</dbReference>
<gene>
    <name evidence="7" type="ORF">SAMN02745216_02590</name>
</gene>
<sequence>MRFLMKTDYYQDIRLFKYRSTFFWYLALVLGCVLLPKIIDEYMLSQLTFICIYAVAGVGLMLLTGFTGQISMGHAAFLAIGSYTSAVLTAKGVPFLLALPASGVTAALVGIVIGRPILHLTGLYLAIATMGAAFIIEEILVRWESVTNGNMGMMVDTPTIFGFGFDTEIRFFYLSLVVLILVLLLAKNILRSPTGRAFIAIRDSEIAAEAMGINLASFKTQSFAISAFFTGIAGSLYAHKIFFINPESYTIMQSIELLAIVIIGGLGSLHGAVYGSIFFIFLPQLIIISKDYLPSFVQDQTGLQPALFGLLIILVMLFEPMGIYGRWLKTKFYFEWFPLYKKDSFKREKKYQKAERH</sequence>
<feature type="transmembrane region" description="Helical" evidence="6">
    <location>
        <begin position="45"/>
        <end position="63"/>
    </location>
</feature>
<evidence type="ECO:0000256" key="3">
    <source>
        <dbReference type="ARBA" id="ARBA00022692"/>
    </source>
</evidence>
<feature type="transmembrane region" description="Helical" evidence="6">
    <location>
        <begin position="302"/>
        <end position="324"/>
    </location>
</feature>
<evidence type="ECO:0000256" key="2">
    <source>
        <dbReference type="ARBA" id="ARBA00022475"/>
    </source>
</evidence>
<dbReference type="InterPro" id="IPR043428">
    <property type="entry name" value="LivM-like"/>
</dbReference>
<proteinExistence type="predicted"/>
<keyword evidence="8" id="KW-1185">Reference proteome</keyword>
<dbReference type="GO" id="GO:0015658">
    <property type="term" value="F:branched-chain amino acid transmembrane transporter activity"/>
    <property type="evidence" value="ECO:0007669"/>
    <property type="project" value="InterPro"/>
</dbReference>
<protein>
    <submittedName>
        <fullName evidence="7">Amino acid/amide ABC transporter membrane protein 2, HAAT family</fullName>
    </submittedName>
</protein>
<accession>A0A1M6NHX9</accession>
<feature type="transmembrane region" description="Helical" evidence="6">
    <location>
        <begin position="121"/>
        <end position="143"/>
    </location>
</feature>
<keyword evidence="4 6" id="KW-1133">Transmembrane helix</keyword>
<dbReference type="Pfam" id="PF02653">
    <property type="entry name" value="BPD_transp_2"/>
    <property type="match status" value="1"/>
</dbReference>
<dbReference type="InterPro" id="IPR001851">
    <property type="entry name" value="ABC_transp_permease"/>
</dbReference>
<dbReference type="PROSITE" id="PS51257">
    <property type="entry name" value="PROKAR_LIPOPROTEIN"/>
    <property type="match status" value="1"/>
</dbReference>
<reference evidence="8" key="1">
    <citation type="submission" date="2016-11" db="EMBL/GenBank/DDBJ databases">
        <authorList>
            <person name="Varghese N."/>
            <person name="Submissions S."/>
        </authorList>
    </citation>
    <scope>NUCLEOTIDE SEQUENCE [LARGE SCALE GENOMIC DNA]</scope>
    <source>
        <strain evidence="8">DSM 16219</strain>
    </source>
</reference>
<dbReference type="CDD" id="cd06581">
    <property type="entry name" value="TM_PBP1_LivM_like"/>
    <property type="match status" value="1"/>
</dbReference>
<evidence type="ECO:0000313" key="8">
    <source>
        <dbReference type="Proteomes" id="UP000183994"/>
    </source>
</evidence>
<comment type="subcellular location">
    <subcellularLocation>
        <location evidence="1">Cell membrane</location>
        <topology evidence="1">Multi-pass membrane protein</topology>
    </subcellularLocation>
</comment>
<evidence type="ECO:0000256" key="5">
    <source>
        <dbReference type="ARBA" id="ARBA00023136"/>
    </source>
</evidence>
<dbReference type="PANTHER" id="PTHR30482">
    <property type="entry name" value="HIGH-AFFINITY BRANCHED-CHAIN AMINO ACID TRANSPORT SYSTEM PERMEASE"/>
    <property type="match status" value="1"/>
</dbReference>
<keyword evidence="3 6" id="KW-0812">Transmembrane</keyword>
<dbReference type="PANTHER" id="PTHR30482:SF20">
    <property type="entry name" value="HIGH-AFFINITY BRANCHED-CHAIN AMINO ACID TRANSPORT SYSTEM PERMEASE PROTEIN LIVM"/>
    <property type="match status" value="1"/>
</dbReference>
<dbReference type="EMBL" id="FQZU01000015">
    <property type="protein sequence ID" value="SHJ95246.1"/>
    <property type="molecule type" value="Genomic_DNA"/>
</dbReference>
<feature type="transmembrane region" description="Helical" evidence="6">
    <location>
        <begin position="257"/>
        <end position="282"/>
    </location>
</feature>
<feature type="transmembrane region" description="Helical" evidence="6">
    <location>
        <begin position="95"/>
        <end position="114"/>
    </location>
</feature>
<evidence type="ECO:0000256" key="4">
    <source>
        <dbReference type="ARBA" id="ARBA00022989"/>
    </source>
</evidence>
<dbReference type="Proteomes" id="UP000183994">
    <property type="component" value="Unassembled WGS sequence"/>
</dbReference>
<name>A0A1M6NHX9_9BACT</name>